<reference evidence="4 5" key="1">
    <citation type="submission" date="2019-07" db="EMBL/GenBank/DDBJ databases">
        <authorList>
            <person name="Kim J."/>
        </authorList>
    </citation>
    <scope>NUCLEOTIDE SEQUENCE [LARGE SCALE GENOMIC DNA]</scope>
    <source>
        <strain evidence="5">dk17</strain>
    </source>
</reference>
<dbReference type="GO" id="GO:0043565">
    <property type="term" value="F:sequence-specific DNA binding"/>
    <property type="evidence" value="ECO:0007669"/>
    <property type="project" value="InterPro"/>
</dbReference>
<sequence>MPTTNSPNHSKHNLHQGVRKSFDKAPVTISKNRSELSVHKIWFKGIGVCCWTFDADEFKSLDFDSEKIEFVMGFVLSGNASINTGEWKATISKGKYYSCNSSAVTHQLSFQKPTTLLMMTFENSAIEKLHNESSQYSPVIFADGVAIEEYRFTAMGPVINEIAKAIKAKPVKRIYLEAKLLELLSLQLEKGAETDEEDLGFNETDIQRLHEAKLIVSQNLQTPCSLIELARKTGLNDFKLKKGFKALFGATVFGYLNNLRMEQAYKLLTNNATVGYVAEVVGYKNAQHFTVAFKKKYGILPSQVSKNKS</sequence>
<dbReference type="Gene3D" id="1.10.10.60">
    <property type="entry name" value="Homeodomain-like"/>
    <property type="match status" value="2"/>
</dbReference>
<keyword evidence="5" id="KW-1185">Reference proteome</keyword>
<keyword evidence="1" id="KW-0805">Transcription regulation</keyword>
<dbReference type="AlphaFoldDB" id="A0A563UJ40"/>
<dbReference type="InterPro" id="IPR018060">
    <property type="entry name" value="HTH_AraC"/>
</dbReference>
<dbReference type="SUPFAM" id="SSF46689">
    <property type="entry name" value="Homeodomain-like"/>
    <property type="match status" value="2"/>
</dbReference>
<dbReference type="RefSeq" id="WP_146380196.1">
    <property type="nucleotide sequence ID" value="NZ_VOEJ01000001.1"/>
</dbReference>
<dbReference type="OrthoDB" id="799767at2"/>
<proteinExistence type="predicted"/>
<dbReference type="Proteomes" id="UP000320042">
    <property type="component" value="Unassembled WGS sequence"/>
</dbReference>
<evidence type="ECO:0000259" key="3">
    <source>
        <dbReference type="PROSITE" id="PS01124"/>
    </source>
</evidence>
<dbReference type="SMART" id="SM00342">
    <property type="entry name" value="HTH_ARAC"/>
    <property type="match status" value="1"/>
</dbReference>
<dbReference type="Pfam" id="PF12833">
    <property type="entry name" value="HTH_18"/>
    <property type="match status" value="1"/>
</dbReference>
<dbReference type="EMBL" id="VOEJ01000001">
    <property type="protein sequence ID" value="TWR31298.1"/>
    <property type="molecule type" value="Genomic_DNA"/>
</dbReference>
<dbReference type="PROSITE" id="PS01124">
    <property type="entry name" value="HTH_ARAC_FAMILY_2"/>
    <property type="match status" value="1"/>
</dbReference>
<evidence type="ECO:0000256" key="2">
    <source>
        <dbReference type="ARBA" id="ARBA00023163"/>
    </source>
</evidence>
<dbReference type="PANTHER" id="PTHR47893">
    <property type="entry name" value="REGULATORY PROTEIN PCHR"/>
    <property type="match status" value="1"/>
</dbReference>
<protein>
    <submittedName>
        <fullName evidence="4">Helix-turn-helix transcriptional regulator</fullName>
    </submittedName>
</protein>
<dbReference type="InterPro" id="IPR053142">
    <property type="entry name" value="PchR_regulatory_protein"/>
</dbReference>
<dbReference type="InterPro" id="IPR009057">
    <property type="entry name" value="Homeodomain-like_sf"/>
</dbReference>
<feature type="domain" description="HTH araC/xylS-type" evidence="3">
    <location>
        <begin position="210"/>
        <end position="307"/>
    </location>
</feature>
<evidence type="ECO:0000313" key="4">
    <source>
        <dbReference type="EMBL" id="TWR31298.1"/>
    </source>
</evidence>
<comment type="caution">
    <text evidence="4">The sequence shown here is derived from an EMBL/GenBank/DDBJ whole genome shotgun (WGS) entry which is preliminary data.</text>
</comment>
<evidence type="ECO:0000256" key="1">
    <source>
        <dbReference type="ARBA" id="ARBA00023015"/>
    </source>
</evidence>
<gene>
    <name evidence="4" type="ORF">FPZ43_02140</name>
</gene>
<organism evidence="4 5">
    <name type="scientific">Mucilaginibacter pallidiroseus</name>
    <dbReference type="NCBI Taxonomy" id="2599295"/>
    <lineage>
        <taxon>Bacteria</taxon>
        <taxon>Pseudomonadati</taxon>
        <taxon>Bacteroidota</taxon>
        <taxon>Sphingobacteriia</taxon>
        <taxon>Sphingobacteriales</taxon>
        <taxon>Sphingobacteriaceae</taxon>
        <taxon>Mucilaginibacter</taxon>
    </lineage>
</organism>
<dbReference type="GO" id="GO:0003700">
    <property type="term" value="F:DNA-binding transcription factor activity"/>
    <property type="evidence" value="ECO:0007669"/>
    <property type="project" value="InterPro"/>
</dbReference>
<name>A0A563UJ40_9SPHI</name>
<accession>A0A563UJ40</accession>
<keyword evidence="2" id="KW-0804">Transcription</keyword>
<dbReference type="PANTHER" id="PTHR47893:SF1">
    <property type="entry name" value="REGULATORY PROTEIN PCHR"/>
    <property type="match status" value="1"/>
</dbReference>
<evidence type="ECO:0000313" key="5">
    <source>
        <dbReference type="Proteomes" id="UP000320042"/>
    </source>
</evidence>